<protein>
    <submittedName>
        <fullName evidence="2">Uncharacterized protein</fullName>
    </submittedName>
</protein>
<feature type="compositionally biased region" description="Acidic residues" evidence="1">
    <location>
        <begin position="123"/>
        <end position="135"/>
    </location>
</feature>
<reference evidence="2" key="2">
    <citation type="journal article" date="2023" name="IMA Fungus">
        <title>Comparative genomic study of the Penicillium genus elucidates a diverse pangenome and 15 lateral gene transfer events.</title>
        <authorList>
            <person name="Petersen C."/>
            <person name="Sorensen T."/>
            <person name="Nielsen M.R."/>
            <person name="Sondergaard T.E."/>
            <person name="Sorensen J.L."/>
            <person name="Fitzpatrick D.A."/>
            <person name="Frisvad J.C."/>
            <person name="Nielsen K.L."/>
        </authorList>
    </citation>
    <scope>NUCLEOTIDE SEQUENCE</scope>
    <source>
        <strain evidence="2">IBT 3081</strain>
    </source>
</reference>
<reference evidence="2" key="1">
    <citation type="submission" date="2022-12" db="EMBL/GenBank/DDBJ databases">
        <authorList>
            <person name="Petersen C."/>
        </authorList>
    </citation>
    <scope>NUCLEOTIDE SEQUENCE</scope>
    <source>
        <strain evidence="2">IBT 3081</strain>
    </source>
</reference>
<keyword evidence="3" id="KW-1185">Reference proteome</keyword>
<gene>
    <name evidence="2" type="ORF">N7517_004020</name>
</gene>
<dbReference type="Proteomes" id="UP001147752">
    <property type="component" value="Unassembled WGS sequence"/>
</dbReference>
<comment type="caution">
    <text evidence="2">The sequence shown here is derived from an EMBL/GenBank/DDBJ whole genome shotgun (WGS) entry which is preliminary data.</text>
</comment>
<accession>A0A9W9S6U4</accession>
<name>A0A9W9S6U4_9EURO</name>
<dbReference type="GeneID" id="81460933"/>
<dbReference type="EMBL" id="JAPZBT010000002">
    <property type="protein sequence ID" value="KAJ5372014.1"/>
    <property type="molecule type" value="Genomic_DNA"/>
</dbReference>
<dbReference type="OrthoDB" id="4662630at2759"/>
<dbReference type="AlphaFoldDB" id="A0A9W9S6U4"/>
<evidence type="ECO:0000313" key="3">
    <source>
        <dbReference type="Proteomes" id="UP001147752"/>
    </source>
</evidence>
<evidence type="ECO:0000256" key="1">
    <source>
        <dbReference type="SAM" id="MobiDB-lite"/>
    </source>
</evidence>
<organism evidence="2 3">
    <name type="scientific">Penicillium concentricum</name>
    <dbReference type="NCBI Taxonomy" id="293559"/>
    <lineage>
        <taxon>Eukaryota</taxon>
        <taxon>Fungi</taxon>
        <taxon>Dikarya</taxon>
        <taxon>Ascomycota</taxon>
        <taxon>Pezizomycotina</taxon>
        <taxon>Eurotiomycetes</taxon>
        <taxon>Eurotiomycetidae</taxon>
        <taxon>Eurotiales</taxon>
        <taxon>Aspergillaceae</taxon>
        <taxon>Penicillium</taxon>
    </lineage>
</organism>
<evidence type="ECO:0000313" key="2">
    <source>
        <dbReference type="EMBL" id="KAJ5372014.1"/>
    </source>
</evidence>
<proteinExistence type="predicted"/>
<feature type="region of interest" description="Disordered" evidence="1">
    <location>
        <begin position="109"/>
        <end position="135"/>
    </location>
</feature>
<sequence>MQAQSCSEICMLEIIVQFTPHFHKAFTGGNLDPRFLDYLTESYTGVAQACPNSNPGITLNTRATDSCIEFELLEVPCDIRSDENNCIWKNSKNQCCNGGIDCSSTSEQTLPAAADHADHDHHDDDDEEEDIYDEL</sequence>
<dbReference type="RefSeq" id="XP_056578000.1">
    <property type="nucleotide sequence ID" value="XM_056721750.1"/>
</dbReference>